<dbReference type="AlphaFoldDB" id="A0A164Y3J8"/>
<accession>A0A164Y3J8</accession>
<reference evidence="2" key="1">
    <citation type="submission" date="2016-02" db="EMBL/GenBank/DDBJ databases">
        <authorList>
            <person name="liu f."/>
        </authorList>
    </citation>
    <scope>NUCLEOTIDE SEQUENCE [LARGE SCALE GENOMIC DNA]</scope>
</reference>
<dbReference type="Proteomes" id="UP000182631">
    <property type="component" value="Unassembled WGS sequence"/>
</dbReference>
<gene>
    <name evidence="1" type="ORF">FLM9_861</name>
</gene>
<protein>
    <recommendedName>
        <fullName evidence="3">HNH nuclease domain-containing protein</fullName>
    </recommendedName>
</protein>
<sequence>MIRIPMPQEPDCFDATVRQRGLDFLQRQGQDPQQKPKSSSRIWGSGAGNFWTAVKDDLRTGYNNRCVYSCFVLEDERQPNGKLRHSHSIDHFQPRSCSPAYLAYEWSNLRWAWQVIDNEGKKNHLIPEKYDPTRLTHKVVELQEDDDEDWIVVPNSSLTDLEQKEIKNTIQNLGLNRKKVKVRRRQYVEDFLENKCRYDANFMKERQPFIYCELKRLGWL</sequence>
<proteinExistence type="predicted"/>
<keyword evidence="2" id="KW-1185">Reference proteome</keyword>
<dbReference type="EMBL" id="FITM01000093">
    <property type="protein sequence ID" value="SAY38825.1"/>
    <property type="molecule type" value="Genomic_DNA"/>
</dbReference>
<organism evidence="1 2">
    <name type="scientific">Candidatus Synechococcus spongiarum</name>
    <dbReference type="NCBI Taxonomy" id="431041"/>
    <lineage>
        <taxon>Bacteria</taxon>
        <taxon>Bacillati</taxon>
        <taxon>Cyanobacteriota</taxon>
        <taxon>Cyanophyceae</taxon>
        <taxon>Synechococcales</taxon>
        <taxon>Synechococcaceae</taxon>
        <taxon>Synechococcus</taxon>
    </lineage>
</organism>
<dbReference type="OrthoDB" id="9797348at2"/>
<evidence type="ECO:0000313" key="2">
    <source>
        <dbReference type="Proteomes" id="UP000182631"/>
    </source>
</evidence>
<name>A0A164Y3J8_9SYNE</name>
<dbReference type="RefSeq" id="WP_143324591.1">
    <property type="nucleotide sequence ID" value="NZ_FITM01000093.1"/>
</dbReference>
<evidence type="ECO:0000313" key="1">
    <source>
        <dbReference type="EMBL" id="SAY38825.1"/>
    </source>
</evidence>
<evidence type="ECO:0008006" key="3">
    <source>
        <dbReference type="Google" id="ProtNLM"/>
    </source>
</evidence>